<comment type="caution">
    <text evidence="1">The sequence shown here is derived from an EMBL/GenBank/DDBJ whole genome shotgun (WGS) entry which is preliminary data.</text>
</comment>
<dbReference type="Proteomes" id="UP000229884">
    <property type="component" value="Unassembled WGS sequence"/>
</dbReference>
<evidence type="ECO:0000313" key="1">
    <source>
        <dbReference type="EMBL" id="PJI25962.1"/>
    </source>
</evidence>
<proteinExistence type="predicted"/>
<dbReference type="AlphaFoldDB" id="A0A2M8TPV3"/>
<organism evidence="1 2">
    <name type="scientific">Prevotella intermedia</name>
    <dbReference type="NCBI Taxonomy" id="28131"/>
    <lineage>
        <taxon>Bacteria</taxon>
        <taxon>Pseudomonadati</taxon>
        <taxon>Bacteroidota</taxon>
        <taxon>Bacteroidia</taxon>
        <taxon>Bacteroidales</taxon>
        <taxon>Prevotellaceae</taxon>
        <taxon>Prevotella</taxon>
    </lineage>
</organism>
<name>A0A2M8TPV3_PREIN</name>
<dbReference type="EMBL" id="PENG01000003">
    <property type="protein sequence ID" value="PJI25962.1"/>
    <property type="molecule type" value="Genomic_DNA"/>
</dbReference>
<reference evidence="1 2" key="1">
    <citation type="submission" date="2017-11" db="EMBL/GenBank/DDBJ databases">
        <title>Genome sequencing of Prevotella intermedia KCOM 2832.</title>
        <authorList>
            <person name="Kook J.-K."/>
            <person name="Park S.-N."/>
            <person name="Lim Y.K."/>
        </authorList>
    </citation>
    <scope>NUCLEOTIDE SEQUENCE [LARGE SCALE GENOMIC DNA]</scope>
    <source>
        <strain evidence="1 2">KCOM 2832</strain>
    </source>
</reference>
<evidence type="ECO:0000313" key="2">
    <source>
        <dbReference type="Proteomes" id="UP000229884"/>
    </source>
</evidence>
<accession>A0A2M8TPV3</accession>
<sequence length="62" mass="7515">MEYLIDSISTLLSCLLCYYIGKYKAHSDIYDKVLNEHVRRNFKKEFQDDIKNKLNKGQKKWK</sequence>
<gene>
    <name evidence="1" type="ORF">CTM58_13110</name>
</gene>
<protein>
    <submittedName>
        <fullName evidence="1">Uncharacterized protein</fullName>
    </submittedName>
</protein>